<protein>
    <submittedName>
        <fullName evidence="5">Epithelial splicing regulatory protein 1</fullName>
    </submittedName>
</protein>
<feature type="region of interest" description="Disordered" evidence="3">
    <location>
        <begin position="231"/>
        <end position="256"/>
    </location>
</feature>
<evidence type="ECO:0000256" key="2">
    <source>
        <dbReference type="ARBA" id="ARBA00022884"/>
    </source>
</evidence>
<keyword evidence="6" id="KW-1185">Reference proteome</keyword>
<evidence type="ECO:0000259" key="4">
    <source>
        <dbReference type="SMART" id="SM00360"/>
    </source>
</evidence>
<dbReference type="InterPro" id="IPR035979">
    <property type="entry name" value="RBD_domain_sf"/>
</dbReference>
<evidence type="ECO:0000256" key="1">
    <source>
        <dbReference type="ARBA" id="ARBA00022737"/>
    </source>
</evidence>
<dbReference type="InterPro" id="IPR000504">
    <property type="entry name" value="RRM_dom"/>
</dbReference>
<dbReference type="InterPro" id="IPR050666">
    <property type="entry name" value="ESRP"/>
</dbReference>
<gene>
    <name evidence="5" type="primary">esrp1</name>
    <name evidence="5" type="ORF">AK812_SmicGene5465</name>
</gene>
<sequence>MLKMYRLFSIPHCYADSAIYLWFPAVVRRQDTSWLQKYPELFQVSGLPGKESVTLLILGGGSGPGGAEVNGMPAPVGPQHASVAELEATKKQEEKDNESAIQLRGLPYRATMQDVKNFLGHHTRNLKNDSNAVQARRCRDELPGPRDAVFVWYWHQTATRRLNGHAGEEEQDYKDNLCRKCAEGDNGDNDRTFAVSGHVLVVTGEDGDVKRTKAMMMLMMALTVAVHADSDGLCGDDDEEEEEDEAGEDEDKEEGAGSGCRLLVRVIVFMSVELASENLWEDFGAMNCRHMQVMEVSGGDRADRDRGDRYVEIFLYSERPNKLRFKKTAFGGEYDHEAEQEIEALGVTKQKVLDECRQHMGMPGKSPLLLSMLGVALSPGSRLYLKKTDQGLKHFLAQHPQEFYVDGSKGREVITYLRAPGNKLGLPAQPAQEFAVDPAQVPASAGALPPKANMEVPKVTLQLPSNEPASDCMTAESPKNMGNRYLPTSPLPPGSVGSNCGNLGTRRGNASNGPATGNLSDLGGFPPTPGWDDMVPPESPKATNLLPTDQTPVCTNHPGMQTPSDWGTPWDSVKPWDVRHPAKLGGQTDLNSMGAGPSTDNGATGPNMFTQAWSAWGMPPPAMWPGQAGAFSAGSDASQEALQNLLQMSGGMPSADPSQGVPAALLSYLAMGNPQGGLPNATWMDMNQLHAMQSGQPQALAPQQREHMADHDAPAKMEASEAPAAIRLRGLPYEAGEQDILAWMAKYDVVDRIMECKQAVRIYSKNNGKPMGLAVIAMNSKEDAVFVRQALHGQYMGNRYIEVFPHLEGEAGTDKATVQGSTAGATGGTGACNGGVQGRTEMRVEAEAFEGAGDTGGSGGSGGMPQGMMSNMPMWPGAPGTMGCMSGCMPYAGGDAQIDPFSQVMDYMKGDAFAMPMQPPSKLRLSAWRSRKGACPLRQHVSAALQRKAASD</sequence>
<keyword evidence="1" id="KW-0677">Repeat</keyword>
<evidence type="ECO:0000313" key="6">
    <source>
        <dbReference type="Proteomes" id="UP000186817"/>
    </source>
</evidence>
<proteinExistence type="predicted"/>
<keyword evidence="2" id="KW-0694">RNA-binding</keyword>
<evidence type="ECO:0000313" key="5">
    <source>
        <dbReference type="EMBL" id="OLQ10757.1"/>
    </source>
</evidence>
<accession>A0A1Q9ETM3</accession>
<name>A0A1Q9ETM3_SYMMI</name>
<organism evidence="5 6">
    <name type="scientific">Symbiodinium microadriaticum</name>
    <name type="common">Dinoflagellate</name>
    <name type="synonym">Zooxanthella microadriatica</name>
    <dbReference type="NCBI Taxonomy" id="2951"/>
    <lineage>
        <taxon>Eukaryota</taxon>
        <taxon>Sar</taxon>
        <taxon>Alveolata</taxon>
        <taxon>Dinophyceae</taxon>
        <taxon>Suessiales</taxon>
        <taxon>Symbiodiniaceae</taxon>
        <taxon>Symbiodinium</taxon>
    </lineage>
</organism>
<dbReference type="Gene3D" id="3.30.70.330">
    <property type="match status" value="1"/>
</dbReference>
<dbReference type="GO" id="GO:0003723">
    <property type="term" value="F:RNA binding"/>
    <property type="evidence" value="ECO:0007669"/>
    <property type="project" value="UniProtKB-KW"/>
</dbReference>
<dbReference type="Proteomes" id="UP000186817">
    <property type="component" value="Unassembled WGS sequence"/>
</dbReference>
<dbReference type="AlphaFoldDB" id="A0A1Q9ETM3"/>
<reference evidence="5 6" key="1">
    <citation type="submission" date="2016-02" db="EMBL/GenBank/DDBJ databases">
        <title>Genome analysis of coral dinoflagellate symbionts highlights evolutionary adaptations to a symbiotic lifestyle.</title>
        <authorList>
            <person name="Aranda M."/>
            <person name="Li Y."/>
            <person name="Liew Y.J."/>
            <person name="Baumgarten S."/>
            <person name="Simakov O."/>
            <person name="Wilson M."/>
            <person name="Piel J."/>
            <person name="Ashoor H."/>
            <person name="Bougouffa S."/>
            <person name="Bajic V.B."/>
            <person name="Ryu T."/>
            <person name="Ravasi T."/>
            <person name="Bayer T."/>
            <person name="Micklem G."/>
            <person name="Kim H."/>
            <person name="Bhak J."/>
            <person name="Lajeunesse T.C."/>
            <person name="Voolstra C.R."/>
        </authorList>
    </citation>
    <scope>NUCLEOTIDE SEQUENCE [LARGE SCALE GENOMIC DNA]</scope>
    <source>
        <strain evidence="5 6">CCMP2467</strain>
    </source>
</reference>
<evidence type="ECO:0000256" key="3">
    <source>
        <dbReference type="SAM" id="MobiDB-lite"/>
    </source>
</evidence>
<dbReference type="OrthoDB" id="431068at2759"/>
<dbReference type="PANTHER" id="PTHR13976">
    <property type="entry name" value="HETEROGENEOUS NUCLEAR RIBONUCLEOPROTEIN-RELATED"/>
    <property type="match status" value="1"/>
</dbReference>
<comment type="caution">
    <text evidence="5">The sequence shown here is derived from an EMBL/GenBank/DDBJ whole genome shotgun (WGS) entry which is preliminary data.</text>
</comment>
<dbReference type="SUPFAM" id="SSF54928">
    <property type="entry name" value="RNA-binding domain, RBD"/>
    <property type="match status" value="1"/>
</dbReference>
<dbReference type="CDD" id="cd12254">
    <property type="entry name" value="RRM_hnRNPH_ESRPs_RBM12_like"/>
    <property type="match status" value="1"/>
</dbReference>
<feature type="compositionally biased region" description="Acidic residues" evidence="3">
    <location>
        <begin position="234"/>
        <end position="253"/>
    </location>
</feature>
<dbReference type="EMBL" id="LSRX01000072">
    <property type="protein sequence ID" value="OLQ10757.1"/>
    <property type="molecule type" value="Genomic_DNA"/>
</dbReference>
<dbReference type="SMART" id="SM00360">
    <property type="entry name" value="RRM"/>
    <property type="match status" value="1"/>
</dbReference>
<dbReference type="InterPro" id="IPR012677">
    <property type="entry name" value="Nucleotide-bd_a/b_plait_sf"/>
</dbReference>
<dbReference type="Pfam" id="PF00076">
    <property type="entry name" value="RRM_1"/>
    <property type="match status" value="1"/>
</dbReference>
<feature type="domain" description="RRM" evidence="4">
    <location>
        <begin position="725"/>
        <end position="804"/>
    </location>
</feature>